<organism evidence="2 3">
    <name type="scientific">Theobroma cacao</name>
    <name type="common">Cacao</name>
    <name type="synonym">Cocoa</name>
    <dbReference type="NCBI Taxonomy" id="3641"/>
    <lineage>
        <taxon>Eukaryota</taxon>
        <taxon>Viridiplantae</taxon>
        <taxon>Streptophyta</taxon>
        <taxon>Embryophyta</taxon>
        <taxon>Tracheophyta</taxon>
        <taxon>Spermatophyta</taxon>
        <taxon>Magnoliopsida</taxon>
        <taxon>eudicotyledons</taxon>
        <taxon>Gunneridae</taxon>
        <taxon>Pentapetalae</taxon>
        <taxon>rosids</taxon>
        <taxon>malvids</taxon>
        <taxon>Malvales</taxon>
        <taxon>Malvaceae</taxon>
        <taxon>Byttnerioideae</taxon>
        <taxon>Theobroma</taxon>
    </lineage>
</organism>
<proteinExistence type="predicted"/>
<evidence type="ECO:0000313" key="2">
    <source>
        <dbReference type="EMBL" id="EOX99774.1"/>
    </source>
</evidence>
<dbReference type="Proteomes" id="UP000026915">
    <property type="component" value="Chromosome 2"/>
</dbReference>
<protein>
    <submittedName>
        <fullName evidence="2">Uncharacterized protein</fullName>
    </submittedName>
</protein>
<keyword evidence="3" id="KW-1185">Reference proteome</keyword>
<dbReference type="PANTHER" id="PTHR36030:SF1">
    <property type="entry name" value="CALMODULIN-BINDING DOMAIN-CONTAINING PROTEIN"/>
    <property type="match status" value="1"/>
</dbReference>
<feature type="compositionally biased region" description="Polar residues" evidence="1">
    <location>
        <begin position="27"/>
        <end position="36"/>
    </location>
</feature>
<sequence>MEATQKKGLFKGKVAKCFSRVTKRTSHPQQSRSGSSKVGPCPTPPSIENGNGFLTGRNLGNYSSIPKVSTYSYASSKQPTSFHEQKNVANPIPSSTQKVSYASFMPTKYSFYDQNGYANDTWGHGDENVDFKATSYISNVRERFELDRSS</sequence>
<dbReference type="PANTHER" id="PTHR36030">
    <property type="entry name" value="CALMODULIN-BINDING DOMAIN-CONTAINING PROTEIN"/>
    <property type="match status" value="1"/>
</dbReference>
<dbReference type="HOGENOM" id="CLU_1743813_0_0_1"/>
<reference evidence="2 3" key="1">
    <citation type="journal article" date="2013" name="Genome Biol.">
        <title>The genome sequence of the most widely cultivated cacao type and its use to identify candidate genes regulating pod color.</title>
        <authorList>
            <person name="Motamayor J.C."/>
            <person name="Mockaitis K."/>
            <person name="Schmutz J."/>
            <person name="Haiminen N."/>
            <person name="Iii D.L."/>
            <person name="Cornejo O."/>
            <person name="Findley S.D."/>
            <person name="Zheng P."/>
            <person name="Utro F."/>
            <person name="Royaert S."/>
            <person name="Saski C."/>
            <person name="Jenkins J."/>
            <person name="Podicheti R."/>
            <person name="Zhao M."/>
            <person name="Scheffler B.E."/>
            <person name="Stack J.C."/>
            <person name="Feltus F.A."/>
            <person name="Mustiga G.M."/>
            <person name="Amores F."/>
            <person name="Phillips W."/>
            <person name="Marelli J.P."/>
            <person name="May G.D."/>
            <person name="Shapiro H."/>
            <person name="Ma J."/>
            <person name="Bustamante C.D."/>
            <person name="Schnell R.J."/>
            <person name="Main D."/>
            <person name="Gilbert D."/>
            <person name="Parida L."/>
            <person name="Kuhn D.N."/>
        </authorList>
    </citation>
    <scope>NUCLEOTIDE SEQUENCE [LARGE SCALE GENOMIC DNA]</scope>
    <source>
        <strain evidence="3">cv. Matina 1-6</strain>
    </source>
</reference>
<evidence type="ECO:0000313" key="3">
    <source>
        <dbReference type="Proteomes" id="UP000026915"/>
    </source>
</evidence>
<dbReference type="AlphaFoldDB" id="A0A061E434"/>
<dbReference type="InParanoid" id="A0A061E434"/>
<name>A0A061E434_THECC</name>
<evidence type="ECO:0000256" key="1">
    <source>
        <dbReference type="SAM" id="MobiDB-lite"/>
    </source>
</evidence>
<feature type="region of interest" description="Disordered" evidence="1">
    <location>
        <begin position="20"/>
        <end position="55"/>
    </location>
</feature>
<dbReference type="EMBL" id="CM001880">
    <property type="protein sequence ID" value="EOX99774.1"/>
    <property type="molecule type" value="Genomic_DNA"/>
</dbReference>
<dbReference type="Gramene" id="EOX99774">
    <property type="protein sequence ID" value="EOX99774"/>
    <property type="gene ID" value="TCM_008687"/>
</dbReference>
<gene>
    <name evidence="2" type="ORF">TCM_008687</name>
</gene>
<accession>A0A061E434</accession>
<dbReference type="OMA" id="TSFHEQK"/>